<feature type="binding site" evidence="9">
    <location>
        <position position="69"/>
    </location>
    <ligand>
        <name>shikimate</name>
        <dbReference type="ChEBI" id="CHEBI:36208"/>
    </ligand>
</feature>
<dbReference type="InterPro" id="IPR041121">
    <property type="entry name" value="SDH_C"/>
</dbReference>
<dbReference type="InterPro" id="IPR046346">
    <property type="entry name" value="Aminoacid_DH-like_N_sf"/>
</dbReference>
<feature type="active site" description="Proton acceptor" evidence="9">
    <location>
        <position position="73"/>
    </location>
</feature>
<dbReference type="InterPro" id="IPR022893">
    <property type="entry name" value="Shikimate_DH_fam"/>
</dbReference>
<evidence type="ECO:0000256" key="5">
    <source>
        <dbReference type="ARBA" id="ARBA00023141"/>
    </source>
</evidence>
<feature type="binding site" evidence="9">
    <location>
        <position position="235"/>
    </location>
    <ligand>
        <name>NADP(+)</name>
        <dbReference type="ChEBI" id="CHEBI:58349"/>
    </ligand>
</feature>
<evidence type="ECO:0000313" key="12">
    <source>
        <dbReference type="EMBL" id="RKD33593.1"/>
    </source>
</evidence>
<gene>
    <name evidence="9" type="primary">aroE</name>
    <name evidence="12" type="ORF">BET01_13740</name>
</gene>
<comment type="caution">
    <text evidence="12">The sequence shown here is derived from an EMBL/GenBank/DDBJ whole genome shotgun (WGS) entry which is preliminary data.</text>
</comment>
<reference evidence="12 13" key="1">
    <citation type="submission" date="2016-08" db="EMBL/GenBank/DDBJ databases">
        <title>A new outlook on sporulation: Clostridium algidixylanolyticum.</title>
        <authorList>
            <person name="Poppleton D.I."/>
            <person name="Gribaldo S."/>
        </authorList>
    </citation>
    <scope>NUCLEOTIDE SEQUENCE [LARGE SCALE GENOMIC DNA]</scope>
    <source>
        <strain evidence="12 13">SPL73</strain>
    </source>
</reference>
<evidence type="ECO:0000256" key="8">
    <source>
        <dbReference type="ARBA" id="ARBA00060613"/>
    </source>
</evidence>
<comment type="subunit">
    <text evidence="9">Homodimer.</text>
</comment>
<keyword evidence="3 9" id="KW-0521">NADP</keyword>
<evidence type="ECO:0000259" key="11">
    <source>
        <dbReference type="Pfam" id="PF18317"/>
    </source>
</evidence>
<keyword evidence="5 9" id="KW-0057">Aromatic amino acid biosynthesis</keyword>
<dbReference type="Pfam" id="PF18317">
    <property type="entry name" value="SDH_C"/>
    <property type="match status" value="1"/>
</dbReference>
<sequence length="289" mass="31559">MERMITGKTGLMGLIGSPVGHSGSPAMYNYSFEKLGLDYAYLAFDIKVDGVEKAIEAVKTFQMRGCNVTMPCKNEALKYMDELSPAARIIGAVNTIVNEDGKLFGYITDGQGFVDSLKDEGIDIVGKKITVCGGGGAATAIQVQCALEGAREISIFNIKDEFFERTVMTAEKIKEEKPGCVVNVFDIADQTRMKEEMDSSDIFTNATIVGMKPMDQESVVKDPAMFHQGLVVVDAVYNPKETKMLREAKEAGCICINGQGMLLWQGAAAFKLYTGQEMPVQEVKTLFFS</sequence>
<accession>A0A419T846</accession>
<dbReference type="RefSeq" id="WP_120195646.1">
    <property type="nucleotide sequence ID" value="NZ_MCIA01000006.1"/>
</dbReference>
<dbReference type="SUPFAM" id="SSF51735">
    <property type="entry name" value="NAD(P)-binding Rossmann-fold domains"/>
    <property type="match status" value="1"/>
</dbReference>
<evidence type="ECO:0000313" key="13">
    <source>
        <dbReference type="Proteomes" id="UP000284277"/>
    </source>
</evidence>
<dbReference type="InterPro" id="IPR011342">
    <property type="entry name" value="Shikimate_DH"/>
</dbReference>
<dbReference type="GO" id="GO:0004764">
    <property type="term" value="F:shikimate 3-dehydrogenase (NADP+) activity"/>
    <property type="evidence" value="ECO:0007669"/>
    <property type="project" value="UniProtKB-UniRule"/>
</dbReference>
<feature type="binding site" evidence="9">
    <location>
        <position position="109"/>
    </location>
    <ligand>
        <name>shikimate</name>
        <dbReference type="ChEBI" id="CHEBI:36208"/>
    </ligand>
</feature>
<organism evidence="12 13">
    <name type="scientific">Lacrimispora algidixylanolytica</name>
    <dbReference type="NCBI Taxonomy" id="94868"/>
    <lineage>
        <taxon>Bacteria</taxon>
        <taxon>Bacillati</taxon>
        <taxon>Bacillota</taxon>
        <taxon>Clostridia</taxon>
        <taxon>Lachnospirales</taxon>
        <taxon>Lachnospiraceae</taxon>
        <taxon>Lacrimispora</taxon>
    </lineage>
</organism>
<dbReference type="Gene3D" id="3.40.50.720">
    <property type="entry name" value="NAD(P)-binding Rossmann-like Domain"/>
    <property type="match status" value="1"/>
</dbReference>
<evidence type="ECO:0000259" key="10">
    <source>
        <dbReference type="Pfam" id="PF08501"/>
    </source>
</evidence>
<dbReference type="NCBIfam" id="TIGR00507">
    <property type="entry name" value="aroE"/>
    <property type="match status" value="1"/>
</dbReference>
<keyword evidence="2 9" id="KW-0028">Amino-acid biosynthesis</keyword>
<dbReference type="NCBIfam" id="NF009200">
    <property type="entry name" value="PRK12548.1"/>
    <property type="match status" value="1"/>
</dbReference>
<dbReference type="GO" id="GO:0009423">
    <property type="term" value="P:chorismate biosynthetic process"/>
    <property type="evidence" value="ECO:0007669"/>
    <property type="project" value="UniProtKB-UniRule"/>
</dbReference>
<dbReference type="PANTHER" id="PTHR21089">
    <property type="entry name" value="SHIKIMATE DEHYDROGENASE"/>
    <property type="match status" value="1"/>
</dbReference>
<evidence type="ECO:0000256" key="7">
    <source>
        <dbReference type="ARBA" id="ARBA00052329"/>
    </source>
</evidence>
<comment type="catalytic activity">
    <reaction evidence="9">
        <text>shikimate + NADP(+) = 3-dehydroshikimate + NADPH + H(+)</text>
        <dbReference type="Rhea" id="RHEA:17737"/>
        <dbReference type="ChEBI" id="CHEBI:15378"/>
        <dbReference type="ChEBI" id="CHEBI:16630"/>
        <dbReference type="ChEBI" id="CHEBI:36208"/>
        <dbReference type="ChEBI" id="CHEBI:57783"/>
        <dbReference type="ChEBI" id="CHEBI:58349"/>
        <dbReference type="EC" id="1.1.1.25"/>
    </reaction>
</comment>
<dbReference type="Gene3D" id="3.40.50.10860">
    <property type="entry name" value="Leucine Dehydrogenase, chain A, domain 1"/>
    <property type="match status" value="1"/>
</dbReference>
<keyword evidence="4 9" id="KW-0560">Oxidoreductase</keyword>
<dbReference type="PANTHER" id="PTHR21089:SF1">
    <property type="entry name" value="BIFUNCTIONAL 3-DEHYDROQUINATE DEHYDRATASE_SHIKIMATE DEHYDROGENASE, CHLOROPLASTIC"/>
    <property type="match status" value="1"/>
</dbReference>
<dbReference type="FunFam" id="3.40.50.10860:FF:000004">
    <property type="entry name" value="Quinate/shikimate dehydrogenase"/>
    <property type="match status" value="1"/>
</dbReference>
<dbReference type="HAMAP" id="MF_00222">
    <property type="entry name" value="Shikimate_DH_AroE"/>
    <property type="match status" value="1"/>
</dbReference>
<feature type="binding site" evidence="9">
    <location>
        <position position="258"/>
    </location>
    <ligand>
        <name>NADP(+)</name>
        <dbReference type="ChEBI" id="CHEBI:58349"/>
    </ligand>
</feature>
<evidence type="ECO:0000256" key="2">
    <source>
        <dbReference type="ARBA" id="ARBA00022605"/>
    </source>
</evidence>
<dbReference type="EMBL" id="MCIA01000006">
    <property type="protein sequence ID" value="RKD33593.1"/>
    <property type="molecule type" value="Genomic_DNA"/>
</dbReference>
<comment type="pathway">
    <text evidence="1 9">Metabolic intermediate biosynthesis; chorismate biosynthesis; chorismate from D-erythrose 4-phosphate and phosphoenolpyruvate: step 4/7.</text>
</comment>
<dbReference type="GO" id="GO:0009073">
    <property type="term" value="P:aromatic amino acid family biosynthetic process"/>
    <property type="evidence" value="ECO:0007669"/>
    <property type="project" value="UniProtKB-KW"/>
</dbReference>
<comment type="function">
    <text evidence="9">Involved in the biosynthesis of the chorismate, which leads to the biosynthesis of aromatic amino acids. Catalyzes the reversible NADPH linked reduction of 3-dehydroshikimate (DHSA) to yield shikimate (SA).</text>
</comment>
<dbReference type="GO" id="GO:0019632">
    <property type="term" value="P:shikimate metabolic process"/>
    <property type="evidence" value="ECO:0007669"/>
    <property type="project" value="InterPro"/>
</dbReference>
<name>A0A419T846_9FIRM</name>
<dbReference type="UniPathway" id="UPA00053">
    <property type="reaction ID" value="UER00087"/>
</dbReference>
<feature type="binding site" evidence="9">
    <location>
        <position position="237"/>
    </location>
    <ligand>
        <name>shikimate</name>
        <dbReference type="ChEBI" id="CHEBI:36208"/>
    </ligand>
</feature>
<evidence type="ECO:0000256" key="6">
    <source>
        <dbReference type="ARBA" id="ARBA00051639"/>
    </source>
</evidence>
<dbReference type="EC" id="1.1.1.25" evidence="9"/>
<comment type="catalytic activity">
    <reaction evidence="6">
        <text>L-quinate + NAD(+) = 3-dehydroquinate + NADH + H(+)</text>
        <dbReference type="Rhea" id="RHEA:22364"/>
        <dbReference type="ChEBI" id="CHEBI:15378"/>
        <dbReference type="ChEBI" id="CHEBI:29751"/>
        <dbReference type="ChEBI" id="CHEBI:32364"/>
        <dbReference type="ChEBI" id="CHEBI:57540"/>
        <dbReference type="ChEBI" id="CHEBI:57945"/>
        <dbReference type="EC" id="1.1.1.24"/>
    </reaction>
</comment>
<dbReference type="GO" id="GO:0052734">
    <property type="term" value="F:shikimate 3-dehydrogenase (NAD+) activity"/>
    <property type="evidence" value="ECO:0007669"/>
    <property type="project" value="RHEA"/>
</dbReference>
<evidence type="ECO:0000256" key="9">
    <source>
        <dbReference type="HAMAP-Rule" id="MF_00222"/>
    </source>
</evidence>
<comment type="pathway">
    <text evidence="8">Aromatic compound metabolism; 3,4-dihydroxybenzoate biosynthesis; 3-dehydroquinate from D-quinate (NAD(+) route).</text>
</comment>
<feature type="domain" description="SDH C-terminal" evidence="11">
    <location>
        <begin position="260"/>
        <end position="284"/>
    </location>
</feature>
<dbReference type="InterPro" id="IPR036291">
    <property type="entry name" value="NAD(P)-bd_dom_sf"/>
</dbReference>
<keyword evidence="13" id="KW-1185">Reference proteome</keyword>
<proteinExistence type="inferred from homology"/>
<comment type="catalytic activity">
    <reaction evidence="7">
        <text>shikimate + NAD(+) = 3-dehydroshikimate + NADH + H(+)</text>
        <dbReference type="Rhea" id="RHEA:17741"/>
        <dbReference type="ChEBI" id="CHEBI:15378"/>
        <dbReference type="ChEBI" id="CHEBI:16630"/>
        <dbReference type="ChEBI" id="CHEBI:36208"/>
        <dbReference type="ChEBI" id="CHEBI:57540"/>
        <dbReference type="ChEBI" id="CHEBI:57945"/>
    </reaction>
</comment>
<evidence type="ECO:0000256" key="4">
    <source>
        <dbReference type="ARBA" id="ARBA00023002"/>
    </source>
</evidence>
<feature type="domain" description="Shikimate dehydrogenase substrate binding N-terminal" evidence="10">
    <location>
        <begin position="14"/>
        <end position="96"/>
    </location>
</feature>
<evidence type="ECO:0000256" key="1">
    <source>
        <dbReference type="ARBA" id="ARBA00004871"/>
    </source>
</evidence>
<dbReference type="Proteomes" id="UP000284277">
    <property type="component" value="Unassembled WGS sequence"/>
</dbReference>
<protein>
    <recommendedName>
        <fullName evidence="9">Shikimate dehydrogenase (NADP(+))</fullName>
        <shortName evidence="9">SDH</shortName>
        <ecNumber evidence="9">1.1.1.25</ecNumber>
    </recommendedName>
</protein>
<dbReference type="FunFam" id="3.40.50.720:FF:000086">
    <property type="entry name" value="Quinate/shikimate dehydrogenase"/>
    <property type="match status" value="1"/>
</dbReference>
<dbReference type="SUPFAM" id="SSF53223">
    <property type="entry name" value="Aminoacid dehydrogenase-like, N-terminal domain"/>
    <property type="match status" value="1"/>
</dbReference>
<dbReference type="Pfam" id="PF08501">
    <property type="entry name" value="Shikimate_dh_N"/>
    <property type="match status" value="1"/>
</dbReference>
<evidence type="ECO:0000256" key="3">
    <source>
        <dbReference type="ARBA" id="ARBA00022857"/>
    </source>
</evidence>
<dbReference type="CDD" id="cd01065">
    <property type="entry name" value="NAD_bind_Shikimate_DH"/>
    <property type="match status" value="1"/>
</dbReference>
<dbReference type="InterPro" id="IPR013708">
    <property type="entry name" value="Shikimate_DH-bd_N"/>
</dbReference>
<comment type="caution">
    <text evidence="9">Lacks conserved residue(s) required for the propagation of feature annotation.</text>
</comment>
<dbReference type="GO" id="GO:0008652">
    <property type="term" value="P:amino acid biosynthetic process"/>
    <property type="evidence" value="ECO:0007669"/>
    <property type="project" value="UniProtKB-KW"/>
</dbReference>
<dbReference type="OrthoDB" id="9792692at2"/>
<feature type="binding site" evidence="9">
    <location>
        <position position="94"/>
    </location>
    <ligand>
        <name>shikimate</name>
        <dbReference type="ChEBI" id="CHEBI:36208"/>
    </ligand>
</feature>
<dbReference type="GO" id="GO:0030266">
    <property type="term" value="F:quinate 3-dehydrogenase (NAD+) activity"/>
    <property type="evidence" value="ECO:0007669"/>
    <property type="project" value="UniProtKB-EC"/>
</dbReference>
<feature type="binding site" evidence="9">
    <location>
        <position position="265"/>
    </location>
    <ligand>
        <name>shikimate</name>
        <dbReference type="ChEBI" id="CHEBI:36208"/>
    </ligand>
</feature>
<comment type="similarity">
    <text evidence="9">Belongs to the shikimate dehydrogenase family.</text>
</comment>
<dbReference type="GO" id="GO:0050661">
    <property type="term" value="F:NADP binding"/>
    <property type="evidence" value="ECO:0007669"/>
    <property type="project" value="InterPro"/>
</dbReference>
<feature type="binding site" evidence="9">
    <location>
        <begin position="133"/>
        <end position="137"/>
    </location>
    <ligand>
        <name>NADP(+)</name>
        <dbReference type="ChEBI" id="CHEBI:58349"/>
    </ligand>
</feature>
<dbReference type="AlphaFoldDB" id="A0A419T846"/>
<feature type="binding site" evidence="9">
    <location>
        <begin position="22"/>
        <end position="24"/>
    </location>
    <ligand>
        <name>shikimate</name>
        <dbReference type="ChEBI" id="CHEBI:36208"/>
    </ligand>
</feature>